<name>A0A5C1I8N9_9SPHI</name>
<dbReference type="KEGG" id="mrub:DEO27_025225"/>
<dbReference type="EMBL" id="CP043450">
    <property type="protein sequence ID" value="QEM13171.1"/>
    <property type="molecule type" value="Genomic_DNA"/>
</dbReference>
<dbReference type="RefSeq" id="WP_112568230.1">
    <property type="nucleotide sequence ID" value="NZ_CP043450.1"/>
</dbReference>
<evidence type="ECO:0000259" key="1">
    <source>
        <dbReference type="Pfam" id="PF24693"/>
    </source>
</evidence>
<accession>A0A5C1I8N9</accession>
<dbReference type="OrthoDB" id="1373771at2"/>
<keyword evidence="3" id="KW-1185">Reference proteome</keyword>
<evidence type="ECO:0000313" key="3">
    <source>
        <dbReference type="Proteomes" id="UP000251402"/>
    </source>
</evidence>
<sequence length="85" mass="9501">MSNNITPADVNDRDSFIKFVLGLKKDLETKGNSWENIDLASFLDALASYAEDIQGYYDNLDLSINADTASWRVFADMLKGAAIYE</sequence>
<organism evidence="2 3">
    <name type="scientific">Mucilaginibacter rubeus</name>
    <dbReference type="NCBI Taxonomy" id="2027860"/>
    <lineage>
        <taxon>Bacteria</taxon>
        <taxon>Pseudomonadati</taxon>
        <taxon>Bacteroidota</taxon>
        <taxon>Sphingobacteriia</taxon>
        <taxon>Sphingobacteriales</taxon>
        <taxon>Sphingobacteriaceae</taxon>
        <taxon>Mucilaginibacter</taxon>
    </lineage>
</organism>
<reference evidence="2" key="1">
    <citation type="submission" date="2019-08" db="EMBL/GenBank/DDBJ databases">
        <title>Comparative genome analysis confer to the adaptation heavy metal polluted environment.</title>
        <authorList>
            <person name="Li Y."/>
        </authorList>
    </citation>
    <scope>NUCLEOTIDE SEQUENCE [LARGE SCALE GENOMIC DNA]</scope>
    <source>
        <strain evidence="2">P1</strain>
    </source>
</reference>
<gene>
    <name evidence="2" type="ORF">DEO27_025225</name>
</gene>
<dbReference type="AlphaFoldDB" id="A0A5C1I8N9"/>
<dbReference type="Proteomes" id="UP000251402">
    <property type="component" value="Chromosome"/>
</dbReference>
<evidence type="ECO:0000313" key="2">
    <source>
        <dbReference type="EMBL" id="QEM13171.1"/>
    </source>
</evidence>
<proteinExistence type="predicted"/>
<feature type="domain" description="DUF7660" evidence="1">
    <location>
        <begin position="13"/>
        <end position="85"/>
    </location>
</feature>
<dbReference type="InterPro" id="IPR056077">
    <property type="entry name" value="DUF7660"/>
</dbReference>
<dbReference type="Pfam" id="PF24693">
    <property type="entry name" value="DUF7660"/>
    <property type="match status" value="1"/>
</dbReference>
<protein>
    <recommendedName>
        <fullName evidence="1">DUF7660 domain-containing protein</fullName>
    </recommendedName>
</protein>